<accession>A0ABD4ZRP1</accession>
<evidence type="ECO:0000256" key="3">
    <source>
        <dbReference type="ARBA" id="ARBA00012438"/>
    </source>
</evidence>
<dbReference type="Gene3D" id="1.10.287.130">
    <property type="match status" value="1"/>
</dbReference>
<dbReference type="SUPFAM" id="SSF55874">
    <property type="entry name" value="ATPase domain of HSP90 chaperone/DNA topoisomerase II/histidine kinase"/>
    <property type="match status" value="1"/>
</dbReference>
<evidence type="ECO:0000256" key="8">
    <source>
        <dbReference type="ARBA" id="ARBA00022741"/>
    </source>
</evidence>
<name>A0ABD4ZRP1_ENTGA</name>
<evidence type="ECO:0000256" key="5">
    <source>
        <dbReference type="ARBA" id="ARBA00022553"/>
    </source>
</evidence>
<keyword evidence="9 15" id="KW-0418">Kinase</keyword>
<dbReference type="PANTHER" id="PTHR45528:SF1">
    <property type="entry name" value="SENSOR HISTIDINE KINASE CPXA"/>
    <property type="match status" value="1"/>
</dbReference>
<gene>
    <name evidence="15" type="ORF">QRX88_06155</name>
</gene>
<evidence type="ECO:0000259" key="14">
    <source>
        <dbReference type="PROSITE" id="PS50109"/>
    </source>
</evidence>
<comment type="caution">
    <text evidence="15">The sequence shown here is derived from an EMBL/GenBank/DDBJ whole genome shotgun (WGS) entry which is preliminary data.</text>
</comment>
<evidence type="ECO:0000256" key="1">
    <source>
        <dbReference type="ARBA" id="ARBA00000085"/>
    </source>
</evidence>
<dbReference type="GO" id="GO:0005886">
    <property type="term" value="C:plasma membrane"/>
    <property type="evidence" value="ECO:0007669"/>
    <property type="project" value="UniProtKB-SubCell"/>
</dbReference>
<dbReference type="SMART" id="SM00388">
    <property type="entry name" value="HisKA"/>
    <property type="match status" value="1"/>
</dbReference>
<dbReference type="InterPro" id="IPR003594">
    <property type="entry name" value="HATPase_dom"/>
</dbReference>
<dbReference type="GO" id="GO:0000160">
    <property type="term" value="P:phosphorelay signal transduction system"/>
    <property type="evidence" value="ECO:0007669"/>
    <property type="project" value="UniProtKB-KW"/>
</dbReference>
<evidence type="ECO:0000256" key="6">
    <source>
        <dbReference type="ARBA" id="ARBA00022679"/>
    </source>
</evidence>
<keyword evidence="10" id="KW-0067">ATP-binding</keyword>
<evidence type="ECO:0000256" key="4">
    <source>
        <dbReference type="ARBA" id="ARBA00022475"/>
    </source>
</evidence>
<evidence type="ECO:0000256" key="2">
    <source>
        <dbReference type="ARBA" id="ARBA00004651"/>
    </source>
</evidence>
<dbReference type="Proteomes" id="UP001241571">
    <property type="component" value="Unassembled WGS sequence"/>
</dbReference>
<evidence type="ECO:0000256" key="13">
    <source>
        <dbReference type="ARBA" id="ARBA00023136"/>
    </source>
</evidence>
<keyword evidence="6" id="KW-0808">Transferase</keyword>
<dbReference type="InterPro" id="IPR036097">
    <property type="entry name" value="HisK_dim/P_sf"/>
</dbReference>
<dbReference type="InterPro" id="IPR050398">
    <property type="entry name" value="HssS/ArlS-like"/>
</dbReference>
<evidence type="ECO:0000256" key="7">
    <source>
        <dbReference type="ARBA" id="ARBA00022692"/>
    </source>
</evidence>
<dbReference type="GO" id="GO:0004673">
    <property type="term" value="F:protein histidine kinase activity"/>
    <property type="evidence" value="ECO:0007669"/>
    <property type="project" value="UniProtKB-EC"/>
</dbReference>
<keyword evidence="8" id="KW-0547">Nucleotide-binding</keyword>
<dbReference type="InterPro" id="IPR004358">
    <property type="entry name" value="Sig_transdc_His_kin-like_C"/>
</dbReference>
<proteinExistence type="predicted"/>
<dbReference type="SUPFAM" id="SSF47384">
    <property type="entry name" value="Homodimeric domain of signal transducing histidine kinase"/>
    <property type="match status" value="1"/>
</dbReference>
<evidence type="ECO:0000256" key="10">
    <source>
        <dbReference type="ARBA" id="ARBA00022840"/>
    </source>
</evidence>
<dbReference type="CDD" id="cd00082">
    <property type="entry name" value="HisKA"/>
    <property type="match status" value="1"/>
</dbReference>
<evidence type="ECO:0000313" key="15">
    <source>
        <dbReference type="EMBL" id="MDL4935301.1"/>
    </source>
</evidence>
<organism evidence="15 16">
    <name type="scientific">Enterococcus gallinarum</name>
    <dbReference type="NCBI Taxonomy" id="1353"/>
    <lineage>
        <taxon>Bacteria</taxon>
        <taxon>Bacillati</taxon>
        <taxon>Bacillota</taxon>
        <taxon>Bacilli</taxon>
        <taxon>Lactobacillales</taxon>
        <taxon>Enterococcaceae</taxon>
        <taxon>Enterococcus</taxon>
    </lineage>
</organism>
<evidence type="ECO:0000256" key="12">
    <source>
        <dbReference type="ARBA" id="ARBA00023012"/>
    </source>
</evidence>
<keyword evidence="11" id="KW-1133">Transmembrane helix</keyword>
<dbReference type="RefSeq" id="WP_103300464.1">
    <property type="nucleotide sequence ID" value="NZ_CP078505.1"/>
</dbReference>
<dbReference type="Pfam" id="PF00512">
    <property type="entry name" value="HisKA"/>
    <property type="match status" value="1"/>
</dbReference>
<evidence type="ECO:0000256" key="9">
    <source>
        <dbReference type="ARBA" id="ARBA00022777"/>
    </source>
</evidence>
<dbReference type="EMBL" id="JASUBT010000003">
    <property type="protein sequence ID" value="MDL4935301.1"/>
    <property type="molecule type" value="Genomic_DNA"/>
</dbReference>
<dbReference type="InterPro" id="IPR036890">
    <property type="entry name" value="HATPase_C_sf"/>
</dbReference>
<evidence type="ECO:0000313" key="16">
    <source>
        <dbReference type="Proteomes" id="UP001241571"/>
    </source>
</evidence>
<reference evidence="15 16" key="1">
    <citation type="submission" date="2023-06" db="EMBL/GenBank/DDBJ databases">
        <title>Acute promotion of culturable opportunistic pathogens and persistent increase of antibiotic resistance following antibiotic exposure in mouse gut microbiota.</title>
        <authorList>
            <person name="Li L."/>
            <person name="Wang B."/>
            <person name="Sun Y."/>
            <person name="Wang M."/>
            <person name="Xu H."/>
        </authorList>
    </citation>
    <scope>NUCLEOTIDE SEQUENCE [LARGE SCALE GENOMIC DNA]</scope>
    <source>
        <strain evidence="15 16">CRI2_2</strain>
    </source>
</reference>
<dbReference type="PANTHER" id="PTHR45528">
    <property type="entry name" value="SENSOR HISTIDINE KINASE CPXA"/>
    <property type="match status" value="1"/>
</dbReference>
<comment type="catalytic activity">
    <reaction evidence="1">
        <text>ATP + protein L-histidine = ADP + protein N-phospho-L-histidine.</text>
        <dbReference type="EC" id="2.7.13.3"/>
    </reaction>
</comment>
<dbReference type="Gene3D" id="3.30.565.10">
    <property type="entry name" value="Histidine kinase-like ATPase, C-terminal domain"/>
    <property type="match status" value="1"/>
</dbReference>
<dbReference type="Pfam" id="PF02518">
    <property type="entry name" value="HATPase_c"/>
    <property type="match status" value="1"/>
</dbReference>
<evidence type="ECO:0000256" key="11">
    <source>
        <dbReference type="ARBA" id="ARBA00022989"/>
    </source>
</evidence>
<keyword evidence="4" id="KW-1003">Cell membrane</keyword>
<dbReference type="PRINTS" id="PR00344">
    <property type="entry name" value="BCTRLSENSOR"/>
</dbReference>
<protein>
    <recommendedName>
        <fullName evidence="3">histidine kinase</fullName>
        <ecNumber evidence="3">2.7.13.3</ecNumber>
    </recommendedName>
</protein>
<sequence>MNRQLQKIINQFGTNEQLRNNLPGKELNSFVANVNHLISLFKKEEQHTIRQNIEFRQEITNVSHDIRTPLTSIKGFSELLLDPQLSSSERNEYLKIIQKKTDTLLGTVNTFYEISQLESGDTVLCFETFSLGELVVETILTFQADFEKKEINVKIKEDNFEKTILADKKATERIILNIIQNALRYSHNFFEISIQENERSLVLEAKNDGQSISSAELSKIFDRSYTIDQSRRDGQTGLGLYIVKAIAEKQGGATQATFENGIFSLAIYFQKSQ</sequence>
<keyword evidence="13" id="KW-0472">Membrane</keyword>
<dbReference type="SMART" id="SM00387">
    <property type="entry name" value="HATPase_c"/>
    <property type="match status" value="1"/>
</dbReference>
<dbReference type="AlphaFoldDB" id="A0ABD4ZRP1"/>
<keyword evidence="12" id="KW-0902">Two-component regulatory system</keyword>
<keyword evidence="5" id="KW-0597">Phosphoprotein</keyword>
<dbReference type="GO" id="GO:0005524">
    <property type="term" value="F:ATP binding"/>
    <property type="evidence" value="ECO:0007669"/>
    <property type="project" value="UniProtKB-KW"/>
</dbReference>
<dbReference type="PROSITE" id="PS50109">
    <property type="entry name" value="HIS_KIN"/>
    <property type="match status" value="1"/>
</dbReference>
<dbReference type="InterPro" id="IPR003661">
    <property type="entry name" value="HisK_dim/P_dom"/>
</dbReference>
<comment type="subcellular location">
    <subcellularLocation>
        <location evidence="2">Cell membrane</location>
        <topology evidence="2">Multi-pass membrane protein</topology>
    </subcellularLocation>
</comment>
<dbReference type="InterPro" id="IPR005467">
    <property type="entry name" value="His_kinase_dom"/>
</dbReference>
<keyword evidence="7" id="KW-0812">Transmembrane</keyword>
<dbReference type="EC" id="2.7.13.3" evidence="3"/>
<feature type="domain" description="Histidine kinase" evidence="14">
    <location>
        <begin position="61"/>
        <end position="273"/>
    </location>
</feature>